<dbReference type="InterPro" id="IPR039425">
    <property type="entry name" value="RNA_pol_sigma-70-like"/>
</dbReference>
<reference evidence="10" key="1">
    <citation type="submission" date="2015-02" db="EMBL/GenBank/DDBJ databases">
        <title>Draft Genome of Frankia sp. CpI1-S.</title>
        <authorList>
            <person name="Oshone R.T."/>
            <person name="Ngom M."/>
            <person name="Ghodhbane-Gtari F."/>
            <person name="Gtari M."/>
            <person name="Morris K."/>
            <person name="Thomas K."/>
            <person name="Sen A."/>
            <person name="Tisa L.S."/>
        </authorList>
    </citation>
    <scope>NUCLEOTIDE SEQUENCE [LARGE SCALE GENOMIC DNA]</scope>
    <source>
        <strain evidence="10">CpI1-S</strain>
    </source>
</reference>
<dbReference type="Pfam" id="PF08281">
    <property type="entry name" value="Sigma70_r4_2"/>
    <property type="match status" value="1"/>
</dbReference>
<dbReference type="Gene3D" id="1.10.1740.10">
    <property type="match status" value="1"/>
</dbReference>
<keyword evidence="10" id="KW-1185">Reference proteome</keyword>
<feature type="domain" description="RNA polymerase sigma-70 region 2" evidence="7">
    <location>
        <begin position="15"/>
        <end position="78"/>
    </location>
</feature>
<dbReference type="OrthoDB" id="3678480at2"/>
<dbReference type="InterPro" id="IPR007627">
    <property type="entry name" value="RNA_pol_sigma70_r2"/>
</dbReference>
<dbReference type="PANTHER" id="PTHR43133:SF50">
    <property type="entry name" value="ECF RNA POLYMERASE SIGMA FACTOR SIGM"/>
    <property type="match status" value="1"/>
</dbReference>
<evidence type="ECO:0000256" key="6">
    <source>
        <dbReference type="SAM" id="MobiDB-lite"/>
    </source>
</evidence>
<feature type="region of interest" description="Disordered" evidence="6">
    <location>
        <begin position="173"/>
        <end position="221"/>
    </location>
</feature>
<protein>
    <submittedName>
        <fullName evidence="9">RNA polymerase sigma-70 factor, sigma-E family</fullName>
    </submittedName>
</protein>
<evidence type="ECO:0000313" key="10">
    <source>
        <dbReference type="Proteomes" id="UP000032545"/>
    </source>
</evidence>
<dbReference type="InterPro" id="IPR013325">
    <property type="entry name" value="RNA_pol_sigma_r2"/>
</dbReference>
<dbReference type="InterPro" id="IPR036388">
    <property type="entry name" value="WH-like_DNA-bd_sf"/>
</dbReference>
<evidence type="ECO:0000256" key="1">
    <source>
        <dbReference type="ARBA" id="ARBA00010641"/>
    </source>
</evidence>
<dbReference type="InterPro" id="IPR014325">
    <property type="entry name" value="RNA_pol_sigma-E_actinobac"/>
</dbReference>
<keyword evidence="5" id="KW-0804">Transcription</keyword>
<dbReference type="CDD" id="cd06171">
    <property type="entry name" value="Sigma70_r4"/>
    <property type="match status" value="1"/>
</dbReference>
<keyword evidence="4" id="KW-0238">DNA-binding</keyword>
<evidence type="ECO:0000256" key="2">
    <source>
        <dbReference type="ARBA" id="ARBA00023015"/>
    </source>
</evidence>
<evidence type="ECO:0000313" key="9">
    <source>
        <dbReference type="EMBL" id="KJE20612.1"/>
    </source>
</evidence>
<dbReference type="GO" id="GO:0016987">
    <property type="term" value="F:sigma factor activity"/>
    <property type="evidence" value="ECO:0007669"/>
    <property type="project" value="UniProtKB-KW"/>
</dbReference>
<dbReference type="Pfam" id="PF04542">
    <property type="entry name" value="Sigma70_r2"/>
    <property type="match status" value="1"/>
</dbReference>
<dbReference type="NCBIfam" id="TIGR02983">
    <property type="entry name" value="SigE-fam_strep"/>
    <property type="match status" value="1"/>
</dbReference>
<accession>A0A0D8BB52</accession>
<dbReference type="GO" id="GO:0003677">
    <property type="term" value="F:DNA binding"/>
    <property type="evidence" value="ECO:0007669"/>
    <property type="project" value="UniProtKB-KW"/>
</dbReference>
<feature type="compositionally biased region" description="Low complexity" evidence="6">
    <location>
        <begin position="173"/>
        <end position="187"/>
    </location>
</feature>
<dbReference type="RefSeq" id="WP_044887603.1">
    <property type="nucleotide sequence ID" value="NZ_JYFN01000056.1"/>
</dbReference>
<dbReference type="InterPro" id="IPR014284">
    <property type="entry name" value="RNA_pol_sigma-70_dom"/>
</dbReference>
<dbReference type="InterPro" id="IPR013324">
    <property type="entry name" value="RNA_pol_sigma_r3/r4-like"/>
</dbReference>
<gene>
    <name evidence="9" type="ORF">FF36_05117</name>
</gene>
<dbReference type="InterPro" id="IPR013249">
    <property type="entry name" value="RNA_pol_sigma70_r4_t2"/>
</dbReference>
<dbReference type="PATRIC" id="fig|1502723.3.peg.5318"/>
<feature type="domain" description="RNA polymerase sigma factor 70 region 4 type 2" evidence="8">
    <location>
        <begin position="106"/>
        <end position="156"/>
    </location>
</feature>
<dbReference type="AlphaFoldDB" id="A0A0D8BB52"/>
<comment type="caution">
    <text evidence="9">The sequence shown here is derived from an EMBL/GenBank/DDBJ whole genome shotgun (WGS) entry which is preliminary data.</text>
</comment>
<dbReference type="GO" id="GO:0006352">
    <property type="term" value="P:DNA-templated transcription initiation"/>
    <property type="evidence" value="ECO:0007669"/>
    <property type="project" value="InterPro"/>
</dbReference>
<evidence type="ECO:0000256" key="5">
    <source>
        <dbReference type="ARBA" id="ARBA00023163"/>
    </source>
</evidence>
<evidence type="ECO:0000256" key="3">
    <source>
        <dbReference type="ARBA" id="ARBA00023082"/>
    </source>
</evidence>
<comment type="similarity">
    <text evidence="1">Belongs to the sigma-70 factor family. ECF subfamily.</text>
</comment>
<proteinExistence type="inferred from homology"/>
<dbReference type="EMBL" id="JYFN01000056">
    <property type="protein sequence ID" value="KJE20612.1"/>
    <property type="molecule type" value="Genomic_DNA"/>
</dbReference>
<organism evidence="9 10">
    <name type="scientific">Frankia torreyi</name>
    <dbReference type="NCBI Taxonomy" id="1856"/>
    <lineage>
        <taxon>Bacteria</taxon>
        <taxon>Bacillati</taxon>
        <taxon>Actinomycetota</taxon>
        <taxon>Actinomycetes</taxon>
        <taxon>Frankiales</taxon>
        <taxon>Frankiaceae</taxon>
        <taxon>Frankia</taxon>
    </lineage>
</organism>
<dbReference type="SUPFAM" id="SSF88946">
    <property type="entry name" value="Sigma2 domain of RNA polymerase sigma factors"/>
    <property type="match status" value="1"/>
</dbReference>
<dbReference type="PANTHER" id="PTHR43133">
    <property type="entry name" value="RNA POLYMERASE ECF-TYPE SIGMA FACTO"/>
    <property type="match status" value="1"/>
</dbReference>
<keyword evidence="3" id="KW-0731">Sigma factor</keyword>
<evidence type="ECO:0000259" key="7">
    <source>
        <dbReference type="Pfam" id="PF04542"/>
    </source>
</evidence>
<dbReference type="SUPFAM" id="SSF88659">
    <property type="entry name" value="Sigma3 and sigma4 domains of RNA polymerase sigma factors"/>
    <property type="match status" value="1"/>
</dbReference>
<evidence type="ECO:0000259" key="8">
    <source>
        <dbReference type="Pfam" id="PF08281"/>
    </source>
</evidence>
<evidence type="ECO:0000256" key="4">
    <source>
        <dbReference type="ARBA" id="ARBA00023125"/>
    </source>
</evidence>
<sequence>MDEERDVEFRAYFASRLPALLRLAYLLTGNAADAEDLAQTALARAFVAWDRVRTSDAPDAYVRRILINAHSRRFRRRRVGETLMSDVPDGVPHPGGLAGVEDRVGLAAALAVLPTRQRAVVVLRYCEDLLEAQVAEILGCSVGTAKTHASRGLARLRADPALQEFVAAASLSSSTPAASTPAAASSPIPSPLPTAAPESRPARSRQESPSGQGTRGREGLA</sequence>
<reference evidence="9 10" key="2">
    <citation type="journal article" date="2016" name="Genome Announc.">
        <title>Permanent Draft Genome Sequences for Two Variants of Frankia sp. Strain CpI1, the First Frankia Strain Isolated from Root Nodules of Comptonia peregrina.</title>
        <authorList>
            <person name="Oshone R."/>
            <person name="Hurst S.G.IV."/>
            <person name="Abebe-Akele F."/>
            <person name="Simpson S."/>
            <person name="Morris K."/>
            <person name="Thomas W.K."/>
            <person name="Tisa L.S."/>
        </authorList>
    </citation>
    <scope>NUCLEOTIDE SEQUENCE [LARGE SCALE GENOMIC DNA]</scope>
    <source>
        <strain evidence="10">CpI1-S</strain>
    </source>
</reference>
<dbReference type="Gene3D" id="1.10.10.10">
    <property type="entry name" value="Winged helix-like DNA-binding domain superfamily/Winged helix DNA-binding domain"/>
    <property type="match status" value="1"/>
</dbReference>
<dbReference type="Proteomes" id="UP000032545">
    <property type="component" value="Unassembled WGS sequence"/>
</dbReference>
<dbReference type="NCBIfam" id="TIGR02937">
    <property type="entry name" value="sigma70-ECF"/>
    <property type="match status" value="1"/>
</dbReference>
<keyword evidence="2" id="KW-0805">Transcription regulation</keyword>
<name>A0A0D8BB52_9ACTN</name>